<dbReference type="CDD" id="cd23837">
    <property type="entry name" value="UBCc_UBE2O"/>
    <property type="match status" value="1"/>
</dbReference>
<dbReference type="SMART" id="SM00212">
    <property type="entry name" value="UBCc"/>
    <property type="match status" value="1"/>
</dbReference>
<dbReference type="Pfam" id="PF00179">
    <property type="entry name" value="UQ_con"/>
    <property type="match status" value="1"/>
</dbReference>
<evidence type="ECO:0000256" key="2">
    <source>
        <dbReference type="ARBA" id="ARBA00022786"/>
    </source>
</evidence>
<evidence type="ECO:0000259" key="4">
    <source>
        <dbReference type="PROSITE" id="PS50127"/>
    </source>
</evidence>
<dbReference type="OrthoDB" id="47801at2759"/>
<keyword evidence="3" id="KW-0812">Transmembrane</keyword>
<organism evidence="5 6">
    <name type="scientific">Macleaya cordata</name>
    <name type="common">Five-seeded plume-poppy</name>
    <name type="synonym">Bocconia cordata</name>
    <dbReference type="NCBI Taxonomy" id="56857"/>
    <lineage>
        <taxon>Eukaryota</taxon>
        <taxon>Viridiplantae</taxon>
        <taxon>Streptophyta</taxon>
        <taxon>Embryophyta</taxon>
        <taxon>Tracheophyta</taxon>
        <taxon>Spermatophyta</taxon>
        <taxon>Magnoliopsida</taxon>
        <taxon>Ranunculales</taxon>
        <taxon>Papaveraceae</taxon>
        <taxon>Papaveroideae</taxon>
        <taxon>Macleaya</taxon>
    </lineage>
</organism>
<dbReference type="PANTHER" id="PTHR46116">
    <property type="entry name" value="(E3-INDEPENDENT) E2 UBIQUITIN-CONJUGATING ENZYME"/>
    <property type="match status" value="1"/>
</dbReference>
<gene>
    <name evidence="5" type="ORF">BVC80_1787g76</name>
</gene>
<dbReference type="InterPro" id="IPR000608">
    <property type="entry name" value="UBC"/>
</dbReference>
<dbReference type="Proteomes" id="UP000195402">
    <property type="component" value="Unassembled WGS sequence"/>
</dbReference>
<dbReference type="PANTHER" id="PTHR46116:SF19">
    <property type="entry name" value="UBIQUITIN-CONJUGATING ENZYME FAMILY PROTEIN"/>
    <property type="match status" value="1"/>
</dbReference>
<keyword evidence="2" id="KW-0833">Ubl conjugation pathway</keyword>
<dbReference type="EMBL" id="MVGT01001064">
    <property type="protein sequence ID" value="OVA14003.1"/>
    <property type="molecule type" value="Genomic_DNA"/>
</dbReference>
<evidence type="ECO:0000256" key="3">
    <source>
        <dbReference type="SAM" id="Phobius"/>
    </source>
</evidence>
<proteinExistence type="predicted"/>
<comment type="caution">
    <text evidence="5">The sequence shown here is derived from an EMBL/GenBank/DDBJ whole genome shotgun (WGS) entry which is preliminary data.</text>
</comment>
<dbReference type="SUPFAM" id="SSF54495">
    <property type="entry name" value="UBC-like"/>
    <property type="match status" value="1"/>
</dbReference>
<feature type="transmembrane region" description="Helical" evidence="3">
    <location>
        <begin position="301"/>
        <end position="321"/>
    </location>
</feature>
<keyword evidence="1" id="KW-0808">Transferase</keyword>
<sequence length="325" mass="37307">MENHEDIIFIRVERGDEEPEGEEIINRRRKGEFKQFDIIHTANDDENTSNNSSISDHHYYADQQTNLYSSETNNRIMKEWKILKEGLPADSIYVRVYEDRIDLLRAVIVGAAGTPYHDGLFFFDIQFPSDYPNHPPKVYYHSFGFRLNPNLYPKRGTVCLSLLNTFSGQKNERWNPSESTLLQVLVSIQALILNAKPYFNNPNNSIAGDYSKESLVYNQEAYIDGRIEVGDDDNTTGSSDVSKKSQDSMAMGIIYSKLVKAFIKNGSSSSSSLESYLKDNIMDADHQVELPDTRTSTAMSIFIWLVVFILCDIEPFLRFFYTYKN</sequence>
<evidence type="ECO:0000256" key="1">
    <source>
        <dbReference type="ARBA" id="ARBA00022679"/>
    </source>
</evidence>
<keyword evidence="6" id="KW-1185">Reference proteome</keyword>
<keyword evidence="3" id="KW-1133">Transmembrane helix</keyword>
<name>A0A200QU67_MACCD</name>
<feature type="domain" description="UBC core" evidence="4">
    <location>
        <begin position="71"/>
        <end position="230"/>
    </location>
</feature>
<accession>A0A200QU67</accession>
<evidence type="ECO:0000313" key="6">
    <source>
        <dbReference type="Proteomes" id="UP000195402"/>
    </source>
</evidence>
<dbReference type="InParanoid" id="A0A200QU67"/>
<dbReference type="InterPro" id="IPR016135">
    <property type="entry name" value="UBQ-conjugating_enzyme/RWD"/>
</dbReference>
<dbReference type="PROSITE" id="PS50127">
    <property type="entry name" value="UBC_2"/>
    <property type="match status" value="1"/>
</dbReference>
<protein>
    <submittedName>
        <fullName evidence="5">Ubiquitin-conjugating enzyme</fullName>
    </submittedName>
</protein>
<keyword evidence="3" id="KW-0472">Membrane</keyword>
<dbReference type="AlphaFoldDB" id="A0A200QU67"/>
<dbReference type="STRING" id="56857.A0A200QU67"/>
<reference evidence="5 6" key="1">
    <citation type="journal article" date="2017" name="Mol. Plant">
        <title>The Genome of Medicinal Plant Macleaya cordata Provides New Insights into Benzylisoquinoline Alkaloids Metabolism.</title>
        <authorList>
            <person name="Liu X."/>
            <person name="Liu Y."/>
            <person name="Huang P."/>
            <person name="Ma Y."/>
            <person name="Qing Z."/>
            <person name="Tang Q."/>
            <person name="Cao H."/>
            <person name="Cheng P."/>
            <person name="Zheng Y."/>
            <person name="Yuan Z."/>
            <person name="Zhou Y."/>
            <person name="Liu J."/>
            <person name="Tang Z."/>
            <person name="Zhuo Y."/>
            <person name="Zhang Y."/>
            <person name="Yu L."/>
            <person name="Huang J."/>
            <person name="Yang P."/>
            <person name="Peng Q."/>
            <person name="Zhang J."/>
            <person name="Jiang W."/>
            <person name="Zhang Z."/>
            <person name="Lin K."/>
            <person name="Ro D.K."/>
            <person name="Chen X."/>
            <person name="Xiong X."/>
            <person name="Shang Y."/>
            <person name="Huang S."/>
            <person name="Zeng J."/>
        </authorList>
    </citation>
    <scope>NUCLEOTIDE SEQUENCE [LARGE SCALE GENOMIC DNA]</scope>
    <source>
        <strain evidence="6">cv. BLH2017</strain>
        <tissue evidence="5">Root</tissue>
    </source>
</reference>
<dbReference type="GO" id="GO:0061631">
    <property type="term" value="F:ubiquitin conjugating enzyme activity"/>
    <property type="evidence" value="ECO:0007669"/>
    <property type="project" value="TreeGrafter"/>
</dbReference>
<evidence type="ECO:0000313" key="5">
    <source>
        <dbReference type="EMBL" id="OVA14003.1"/>
    </source>
</evidence>
<dbReference type="Gene3D" id="3.10.110.10">
    <property type="entry name" value="Ubiquitin Conjugating Enzyme"/>
    <property type="match status" value="1"/>
</dbReference>